<keyword evidence="2" id="KW-0812">Transmembrane</keyword>
<proteinExistence type="predicted"/>
<keyword evidence="2" id="KW-1133">Transmembrane helix</keyword>
<evidence type="ECO:0000256" key="2">
    <source>
        <dbReference type="SAM" id="Phobius"/>
    </source>
</evidence>
<evidence type="ECO:0000313" key="3">
    <source>
        <dbReference type="EMBL" id="GII27166.1"/>
    </source>
</evidence>
<dbReference type="NCBIfam" id="NF038083">
    <property type="entry name" value="CU044_5270_fam"/>
    <property type="match status" value="1"/>
</dbReference>
<protein>
    <recommendedName>
        <fullName evidence="5">CU044_5270 family protein</fullName>
    </recommendedName>
</protein>
<feature type="region of interest" description="Disordered" evidence="1">
    <location>
        <begin position="124"/>
        <end position="147"/>
    </location>
</feature>
<evidence type="ECO:0008006" key="5">
    <source>
        <dbReference type="Google" id="ProtNLM"/>
    </source>
</evidence>
<organism evidence="3 4">
    <name type="scientific">Planotetraspora mira</name>
    <dbReference type="NCBI Taxonomy" id="58121"/>
    <lineage>
        <taxon>Bacteria</taxon>
        <taxon>Bacillati</taxon>
        <taxon>Actinomycetota</taxon>
        <taxon>Actinomycetes</taxon>
        <taxon>Streptosporangiales</taxon>
        <taxon>Streptosporangiaceae</taxon>
        <taxon>Planotetraspora</taxon>
    </lineage>
</organism>
<dbReference type="InterPro" id="IPR047789">
    <property type="entry name" value="CU044_5270-like"/>
</dbReference>
<keyword evidence="4" id="KW-1185">Reference proteome</keyword>
<gene>
    <name evidence="3" type="ORF">Pmi06nite_06080</name>
</gene>
<reference evidence="3 4" key="1">
    <citation type="submission" date="2021-01" db="EMBL/GenBank/DDBJ databases">
        <title>Whole genome shotgun sequence of Planotetraspora mira NBRC 15435.</title>
        <authorList>
            <person name="Komaki H."/>
            <person name="Tamura T."/>
        </authorList>
    </citation>
    <scope>NUCLEOTIDE SEQUENCE [LARGE SCALE GENOMIC DNA]</scope>
    <source>
        <strain evidence="3 4">NBRC 15435</strain>
    </source>
</reference>
<evidence type="ECO:0000313" key="4">
    <source>
        <dbReference type="Proteomes" id="UP000650628"/>
    </source>
</evidence>
<accession>A0A8J3TK39</accession>
<sequence length="367" mass="38858">MNDELDLVTRARPEVPAYSAAAKAAARRKLASPPARRKPYGFAIAGVAVVAGASVVAVNVLAAAPGGSGRAPDVTALPKVTNMSASEVLGRAAQAVTDLKPRNNQFIKVTSQTMYGSFGGHAVGGSDQALPAPPPRPDGAATNPATEEASTEFRYLYRTKRTIWLSADGRKDGALKVEHLKPRAYPGWPIPKEAYGEAGHTEWLMLPTCGYVPDSTYTKLKRLPTDAKGMRAYLYSGPDTKNPADTDAWTRVGDLLRETYMPADQRAALFKAAGTIPGVRVTDNVTDAAGRRGIGVGRVHVGIREDLVFDAKTFELLGERGTVVDPKTAKAPRGSVVEATARLQVSVEDKAPKAPDPISEKKGASCG</sequence>
<feature type="transmembrane region" description="Helical" evidence="2">
    <location>
        <begin position="40"/>
        <end position="62"/>
    </location>
</feature>
<name>A0A8J3TK39_9ACTN</name>
<dbReference type="Proteomes" id="UP000650628">
    <property type="component" value="Unassembled WGS sequence"/>
</dbReference>
<dbReference type="RefSeq" id="WP_203951238.1">
    <property type="nucleotide sequence ID" value="NZ_BOOO01000002.1"/>
</dbReference>
<feature type="compositionally biased region" description="Basic and acidic residues" evidence="1">
    <location>
        <begin position="347"/>
        <end position="367"/>
    </location>
</feature>
<evidence type="ECO:0000256" key="1">
    <source>
        <dbReference type="SAM" id="MobiDB-lite"/>
    </source>
</evidence>
<comment type="caution">
    <text evidence="3">The sequence shown here is derived from an EMBL/GenBank/DDBJ whole genome shotgun (WGS) entry which is preliminary data.</text>
</comment>
<dbReference type="AlphaFoldDB" id="A0A8J3TK39"/>
<dbReference type="EMBL" id="BOOO01000002">
    <property type="protein sequence ID" value="GII27166.1"/>
    <property type="molecule type" value="Genomic_DNA"/>
</dbReference>
<keyword evidence="2" id="KW-0472">Membrane</keyword>
<feature type="region of interest" description="Disordered" evidence="1">
    <location>
        <begin position="344"/>
        <end position="367"/>
    </location>
</feature>